<evidence type="ECO:0000256" key="1">
    <source>
        <dbReference type="SAM" id="MobiDB-lite"/>
    </source>
</evidence>
<feature type="compositionally biased region" description="Polar residues" evidence="1">
    <location>
        <begin position="274"/>
        <end position="288"/>
    </location>
</feature>
<feature type="compositionally biased region" description="Low complexity" evidence="1">
    <location>
        <begin position="76"/>
        <end position="89"/>
    </location>
</feature>
<keyword evidence="4" id="KW-1185">Reference proteome</keyword>
<dbReference type="AlphaFoldDB" id="A0AA88Y3D0"/>
<feature type="compositionally biased region" description="Polar residues" evidence="1">
    <location>
        <begin position="23"/>
        <end position="36"/>
    </location>
</feature>
<feature type="region of interest" description="Disordered" evidence="1">
    <location>
        <begin position="525"/>
        <end position="544"/>
    </location>
</feature>
<protein>
    <submittedName>
        <fullName evidence="3">Uncharacterized protein</fullName>
    </submittedName>
</protein>
<feature type="region of interest" description="Disordered" evidence="1">
    <location>
        <begin position="256"/>
        <end position="288"/>
    </location>
</feature>
<proteinExistence type="predicted"/>
<feature type="region of interest" description="Disordered" evidence="1">
    <location>
        <begin position="175"/>
        <end position="216"/>
    </location>
</feature>
<reference evidence="3" key="1">
    <citation type="submission" date="2019-08" db="EMBL/GenBank/DDBJ databases">
        <title>The improved chromosome-level genome for the pearl oyster Pinctada fucata martensii using PacBio sequencing and Hi-C.</title>
        <authorList>
            <person name="Zheng Z."/>
        </authorList>
    </citation>
    <scope>NUCLEOTIDE SEQUENCE</scope>
    <source>
        <strain evidence="3">ZZ-2019</strain>
        <tissue evidence="3">Adductor muscle</tissue>
    </source>
</reference>
<feature type="compositionally biased region" description="Polar residues" evidence="1">
    <location>
        <begin position="90"/>
        <end position="131"/>
    </location>
</feature>
<accession>A0AA88Y3D0</accession>
<feature type="region of interest" description="Disordered" evidence="1">
    <location>
        <begin position="76"/>
        <end position="131"/>
    </location>
</feature>
<feature type="region of interest" description="Disordered" evidence="1">
    <location>
        <begin position="476"/>
        <end position="513"/>
    </location>
</feature>
<name>A0AA88Y3D0_PINIB</name>
<dbReference type="EMBL" id="VSWD01000007">
    <property type="protein sequence ID" value="KAK3097328.1"/>
    <property type="molecule type" value="Genomic_DNA"/>
</dbReference>
<feature type="region of interest" description="Disordered" evidence="1">
    <location>
        <begin position="16"/>
        <end position="60"/>
    </location>
</feature>
<evidence type="ECO:0000313" key="3">
    <source>
        <dbReference type="EMBL" id="KAK3097328.1"/>
    </source>
</evidence>
<keyword evidence="2" id="KW-1133">Transmembrane helix</keyword>
<feature type="compositionally biased region" description="Low complexity" evidence="1">
    <location>
        <begin position="175"/>
        <end position="192"/>
    </location>
</feature>
<feature type="compositionally biased region" description="Low complexity" evidence="1">
    <location>
        <begin position="37"/>
        <end position="48"/>
    </location>
</feature>
<gene>
    <name evidence="3" type="ORF">FSP39_008723</name>
</gene>
<feature type="transmembrane region" description="Helical" evidence="2">
    <location>
        <begin position="605"/>
        <end position="628"/>
    </location>
</feature>
<organism evidence="3 4">
    <name type="scientific">Pinctada imbricata</name>
    <name type="common">Atlantic pearl-oyster</name>
    <name type="synonym">Pinctada martensii</name>
    <dbReference type="NCBI Taxonomy" id="66713"/>
    <lineage>
        <taxon>Eukaryota</taxon>
        <taxon>Metazoa</taxon>
        <taxon>Spiralia</taxon>
        <taxon>Lophotrochozoa</taxon>
        <taxon>Mollusca</taxon>
        <taxon>Bivalvia</taxon>
        <taxon>Autobranchia</taxon>
        <taxon>Pteriomorphia</taxon>
        <taxon>Pterioida</taxon>
        <taxon>Pterioidea</taxon>
        <taxon>Pteriidae</taxon>
        <taxon>Pinctada</taxon>
    </lineage>
</organism>
<feature type="compositionally biased region" description="Low complexity" evidence="1">
    <location>
        <begin position="476"/>
        <end position="498"/>
    </location>
</feature>
<sequence>MYHIFNIVATLSSTKSPDKANLVSKTSSMNPQSRGHSSLTSPVSSPSPGNKTSYGTTWYSPTLHRDSITTPIRQWTTSSDSTVQTDQFSKTSHLTTRVPRTSNTGTAVTMSKTISTKPTTGTSSTQINTKVNTNDITSMGLNTNAESKSSQSIPTLPLSSVHFPIVSPSSSIISTSVTASGSTSTDNTVSSSVEHHTSSYPNSDKSTTSNPFVSSTTNVINDQSTQLSETTIEYSQTSKLTSGIQTTAFSSKMHSLTTEGMPSSHTESFKRSTLKSPVSSSTNVPIDQSTPLLKTTTEYIQTSNPTNGMQTTKFSSTMHSLTIEGSPFSKSTYQTNTAFPSEKVKTSLETRSSGLPDLSTAEQSSMSSTMTVSSKFLPTLLSTVTTKLPLSRISSASSSTMNPKSFTTIATSQTQTSSQMSSEYPHHETTVGMTSTVPNISKPLTTKQTTVIMHTSHLKASSPSSATTAVVGKFSSYGSSTSEQSPSSPSIPASSARSTVMPASTPTRTTESLAQTTSKILFSSSYHTETTSEPTKNLTSLPISSSSMAVSTPRSITPENTNYVETSSATASHASTGSNNNFTELTTIIIRETPAPTRTLLSRSAGVIAGVCSVSATFIIIISLFCYFKVKANKKPFMPLDDRIEVPTNNIAIKMDMIVKEYELPPDDTEKNKERQLNHI</sequence>
<feature type="compositionally biased region" description="Polar residues" evidence="1">
    <location>
        <begin position="256"/>
        <end position="266"/>
    </location>
</feature>
<keyword evidence="2" id="KW-0472">Membrane</keyword>
<evidence type="ECO:0000313" key="4">
    <source>
        <dbReference type="Proteomes" id="UP001186944"/>
    </source>
</evidence>
<feature type="compositionally biased region" description="Polar residues" evidence="1">
    <location>
        <begin position="501"/>
        <end position="513"/>
    </location>
</feature>
<feature type="region of interest" description="Disordered" evidence="1">
    <location>
        <begin position="341"/>
        <end position="366"/>
    </location>
</feature>
<comment type="caution">
    <text evidence="3">The sequence shown here is derived from an EMBL/GenBank/DDBJ whole genome shotgun (WGS) entry which is preliminary data.</text>
</comment>
<feature type="compositionally biased region" description="Polar residues" evidence="1">
    <location>
        <begin position="49"/>
        <end position="60"/>
    </location>
</feature>
<dbReference type="Proteomes" id="UP001186944">
    <property type="component" value="Unassembled WGS sequence"/>
</dbReference>
<evidence type="ECO:0000256" key="2">
    <source>
        <dbReference type="SAM" id="Phobius"/>
    </source>
</evidence>
<keyword evidence="2" id="KW-0812">Transmembrane</keyword>
<feature type="compositionally biased region" description="Polar residues" evidence="1">
    <location>
        <begin position="200"/>
        <end position="216"/>
    </location>
</feature>